<reference evidence="3" key="2">
    <citation type="submission" date="2021-11" db="EMBL/GenBank/DDBJ databases">
        <title>Genome sequence of Xylella taiwanensis PLS432.</title>
        <authorList>
            <person name="Weng L.-W."/>
            <person name="Su C.-C."/>
            <person name="Tsai C.-W."/>
            <person name="Kuo C.-H."/>
        </authorList>
    </citation>
    <scope>NUCLEOTIDE SEQUENCE</scope>
    <source>
        <strain evidence="3">PLS432</strain>
    </source>
</reference>
<dbReference type="GeneID" id="68901728"/>
<accession>Z9JJJ0</accession>
<keyword evidence="5" id="KW-1185">Reference proteome</keyword>
<feature type="region of interest" description="Disordered" evidence="1">
    <location>
        <begin position="1"/>
        <end position="20"/>
    </location>
</feature>
<proteinExistence type="predicted"/>
<evidence type="ECO:0000256" key="1">
    <source>
        <dbReference type="SAM" id="MobiDB-lite"/>
    </source>
</evidence>
<comment type="caution">
    <text evidence="2">The sequence shown here is derived from an EMBL/GenBank/DDBJ whole genome shotgun (WGS) entry which is preliminary data.</text>
</comment>
<feature type="compositionally biased region" description="Polar residues" evidence="1">
    <location>
        <begin position="10"/>
        <end position="20"/>
    </location>
</feature>
<gene>
    <name evidence="2" type="ORF">AF72_07415</name>
    <name evidence="3" type="ORF">LPH55_00515</name>
</gene>
<dbReference type="PATRIC" id="fig|1444770.3.peg.1766"/>
<name>Z9JJJ0_9GAMM</name>
<dbReference type="EMBL" id="JDSQ01000010">
    <property type="protein sequence ID" value="EWS78138.1"/>
    <property type="molecule type" value="Genomic_DNA"/>
</dbReference>
<protein>
    <submittedName>
        <fullName evidence="2">Uncharacterized protein</fullName>
    </submittedName>
</protein>
<evidence type="ECO:0000313" key="5">
    <source>
        <dbReference type="Proteomes" id="UP001430701"/>
    </source>
</evidence>
<dbReference type="RefSeq" id="WP_038271268.1">
    <property type="nucleotide sequence ID" value="NZ_CP053627.1"/>
</dbReference>
<dbReference type="KEGG" id="xtw:AB672_10530"/>
<feature type="region of interest" description="Disordered" evidence="1">
    <location>
        <begin position="44"/>
        <end position="65"/>
    </location>
</feature>
<evidence type="ECO:0000313" key="3">
    <source>
        <dbReference type="EMBL" id="MCD8471987.1"/>
    </source>
</evidence>
<dbReference type="OrthoDB" id="8967890at2"/>
<dbReference type="Proteomes" id="UP001430701">
    <property type="component" value="Unassembled WGS sequence"/>
</dbReference>
<evidence type="ECO:0000313" key="2">
    <source>
        <dbReference type="EMBL" id="EWS78138.1"/>
    </source>
</evidence>
<reference evidence="2 4" key="1">
    <citation type="journal article" date="2014" name="Genome Announc.">
        <title>Draft Genome Sequence of Xylella fastidiosa Pear Leaf Scorch Strain in Taiwan.</title>
        <authorList>
            <person name="Su C.C."/>
            <person name="Deng W.L."/>
            <person name="Jan F.J."/>
            <person name="Chang C.J."/>
            <person name="Huang H."/>
            <person name="Chen J."/>
        </authorList>
    </citation>
    <scope>NUCLEOTIDE SEQUENCE [LARGE SCALE GENOMIC DNA]</scope>
    <source>
        <strain evidence="2 4">PLS229</strain>
    </source>
</reference>
<dbReference type="AlphaFoldDB" id="Z9JJJ0"/>
<sequence length="65" mass="7308">MTDSKKLKTAISSSGKNNTKAIPDAVKQRFIQIDNTFHFPDKTRAFEDCGRQPTTHSENQEAVRA</sequence>
<dbReference type="EMBL" id="JAJPPU010000001">
    <property type="protein sequence ID" value="MCD8471987.1"/>
    <property type="molecule type" value="Genomic_DNA"/>
</dbReference>
<dbReference type="Proteomes" id="UP000020406">
    <property type="component" value="Unassembled WGS sequence"/>
</dbReference>
<organism evidence="2 4">
    <name type="scientific">Xylella taiwanensis</name>
    <dbReference type="NCBI Taxonomy" id="1444770"/>
    <lineage>
        <taxon>Bacteria</taxon>
        <taxon>Pseudomonadati</taxon>
        <taxon>Pseudomonadota</taxon>
        <taxon>Gammaproteobacteria</taxon>
        <taxon>Lysobacterales</taxon>
        <taxon>Lysobacteraceae</taxon>
        <taxon>Xylella</taxon>
    </lineage>
</organism>
<evidence type="ECO:0000313" key="4">
    <source>
        <dbReference type="Proteomes" id="UP000020406"/>
    </source>
</evidence>